<name>A0AA40KHA3_9HYME</name>
<feature type="domain" description="Peptidase A2" evidence="2">
    <location>
        <begin position="7"/>
        <end position="44"/>
    </location>
</feature>
<dbReference type="PROSITE" id="PS50175">
    <property type="entry name" value="ASP_PROT_RETROV"/>
    <property type="match status" value="1"/>
</dbReference>
<comment type="caution">
    <text evidence="3">The sequence shown here is derived from an EMBL/GenBank/DDBJ whole genome shotgun (WGS) entry which is preliminary data.</text>
</comment>
<dbReference type="InterPro" id="IPR001995">
    <property type="entry name" value="Peptidase_A2_cat"/>
</dbReference>
<protein>
    <recommendedName>
        <fullName evidence="2">Peptidase A2 domain-containing protein</fullName>
    </recommendedName>
</protein>
<evidence type="ECO:0000313" key="3">
    <source>
        <dbReference type="EMBL" id="KAK1120274.1"/>
    </source>
</evidence>
<evidence type="ECO:0000256" key="1">
    <source>
        <dbReference type="ARBA" id="ARBA00022801"/>
    </source>
</evidence>
<accession>A0AA40KHA3</accession>
<dbReference type="InterPro" id="IPR021109">
    <property type="entry name" value="Peptidase_aspartic_dom_sf"/>
</dbReference>
<evidence type="ECO:0000259" key="2">
    <source>
        <dbReference type="PROSITE" id="PS50175"/>
    </source>
</evidence>
<dbReference type="SUPFAM" id="SSF50630">
    <property type="entry name" value="Acid proteases"/>
    <property type="match status" value="1"/>
</dbReference>
<dbReference type="Gene3D" id="2.40.70.10">
    <property type="entry name" value="Acid Proteases"/>
    <property type="match status" value="1"/>
</dbReference>
<keyword evidence="4" id="KW-1185">Reference proteome</keyword>
<dbReference type="Proteomes" id="UP001177670">
    <property type="component" value="Unassembled WGS sequence"/>
</dbReference>
<dbReference type="GO" id="GO:0006508">
    <property type="term" value="P:proteolysis"/>
    <property type="evidence" value="ECO:0007669"/>
    <property type="project" value="InterPro"/>
</dbReference>
<keyword evidence="1" id="KW-0378">Hydrolase</keyword>
<dbReference type="PROSITE" id="PS00141">
    <property type="entry name" value="ASP_PROTEASE"/>
    <property type="match status" value="1"/>
</dbReference>
<organism evidence="3 4">
    <name type="scientific">Melipona bicolor</name>
    <dbReference type="NCBI Taxonomy" id="60889"/>
    <lineage>
        <taxon>Eukaryota</taxon>
        <taxon>Metazoa</taxon>
        <taxon>Ecdysozoa</taxon>
        <taxon>Arthropoda</taxon>
        <taxon>Hexapoda</taxon>
        <taxon>Insecta</taxon>
        <taxon>Pterygota</taxon>
        <taxon>Neoptera</taxon>
        <taxon>Endopterygota</taxon>
        <taxon>Hymenoptera</taxon>
        <taxon>Apocrita</taxon>
        <taxon>Aculeata</taxon>
        <taxon>Apoidea</taxon>
        <taxon>Anthophila</taxon>
        <taxon>Apidae</taxon>
        <taxon>Melipona</taxon>
    </lineage>
</organism>
<dbReference type="InterPro" id="IPR018061">
    <property type="entry name" value="Retropepsins"/>
</dbReference>
<dbReference type="GO" id="GO:0004190">
    <property type="term" value="F:aspartic-type endopeptidase activity"/>
    <property type="evidence" value="ECO:0007669"/>
    <property type="project" value="InterPro"/>
</dbReference>
<dbReference type="EMBL" id="JAHYIQ010000032">
    <property type="protein sequence ID" value="KAK1120274.1"/>
    <property type="molecule type" value="Genomic_DNA"/>
</dbReference>
<dbReference type="InterPro" id="IPR001969">
    <property type="entry name" value="Aspartic_peptidase_AS"/>
</dbReference>
<reference evidence="3" key="1">
    <citation type="submission" date="2021-10" db="EMBL/GenBank/DDBJ databases">
        <title>Melipona bicolor Genome sequencing and assembly.</title>
        <authorList>
            <person name="Araujo N.S."/>
            <person name="Arias M.C."/>
        </authorList>
    </citation>
    <scope>NUCLEOTIDE SEQUENCE</scope>
    <source>
        <strain evidence="3">USP_2M_L1-L4_2017</strain>
        <tissue evidence="3">Whole body</tissue>
    </source>
</reference>
<dbReference type="AlphaFoldDB" id="A0AA40KHA3"/>
<proteinExistence type="predicted"/>
<dbReference type="Pfam" id="PF00077">
    <property type="entry name" value="RVP"/>
    <property type="match status" value="1"/>
</dbReference>
<sequence length="99" mass="11143">MINGYQTTALIDTGSDITLMTTDQYVKIGSPELQSKEIIFRGVGRDRNSTLGEFVANLIIENNHYTTAVQIVSEHVIEHKFILGTDFLDKVEINIKKET</sequence>
<gene>
    <name evidence="3" type="ORF">K0M31_012635</name>
</gene>
<evidence type="ECO:0000313" key="4">
    <source>
        <dbReference type="Proteomes" id="UP001177670"/>
    </source>
</evidence>